<dbReference type="EMBL" id="FZPH01000001">
    <property type="protein sequence ID" value="SNS65577.1"/>
    <property type="molecule type" value="Genomic_DNA"/>
</dbReference>
<organism evidence="2 3">
    <name type="scientific">Asanoa hainanensis</name>
    <dbReference type="NCBI Taxonomy" id="560556"/>
    <lineage>
        <taxon>Bacteria</taxon>
        <taxon>Bacillati</taxon>
        <taxon>Actinomycetota</taxon>
        <taxon>Actinomycetes</taxon>
        <taxon>Micromonosporales</taxon>
        <taxon>Micromonosporaceae</taxon>
        <taxon>Asanoa</taxon>
    </lineage>
</organism>
<dbReference type="RefSeq" id="WP_089243767.1">
    <property type="nucleotide sequence ID" value="NZ_FZPH01000001.1"/>
</dbReference>
<reference evidence="2 3" key="1">
    <citation type="submission" date="2017-06" db="EMBL/GenBank/DDBJ databases">
        <authorList>
            <person name="Kim H.J."/>
            <person name="Triplett B.A."/>
        </authorList>
    </citation>
    <scope>NUCLEOTIDE SEQUENCE [LARGE SCALE GENOMIC DNA]</scope>
    <source>
        <strain evidence="2 3">CGMCC 4.5593</strain>
    </source>
</reference>
<proteinExistence type="predicted"/>
<gene>
    <name evidence="2" type="ORF">SAMN05421812_101280</name>
</gene>
<keyword evidence="3" id="KW-1185">Reference proteome</keyword>
<dbReference type="OrthoDB" id="419933at2"/>
<dbReference type="Proteomes" id="UP000198362">
    <property type="component" value="Unassembled WGS sequence"/>
</dbReference>
<name>A0A239G8T1_9ACTN</name>
<dbReference type="InterPro" id="IPR054567">
    <property type="entry name" value="NNH7"/>
</dbReference>
<evidence type="ECO:0000313" key="2">
    <source>
        <dbReference type="EMBL" id="SNS65577.1"/>
    </source>
</evidence>
<dbReference type="SUPFAM" id="SSF52540">
    <property type="entry name" value="P-loop containing nucleoside triphosphate hydrolases"/>
    <property type="match status" value="1"/>
</dbReference>
<evidence type="ECO:0000313" key="3">
    <source>
        <dbReference type="Proteomes" id="UP000198362"/>
    </source>
</evidence>
<protein>
    <recommendedName>
        <fullName evidence="1">NACHT N-terminal Helical domain-containing protein</fullName>
    </recommendedName>
</protein>
<dbReference type="Gene3D" id="3.40.50.300">
    <property type="entry name" value="P-loop containing nucleotide triphosphate hydrolases"/>
    <property type="match status" value="1"/>
</dbReference>
<evidence type="ECO:0000259" key="1">
    <source>
        <dbReference type="Pfam" id="PF22738"/>
    </source>
</evidence>
<dbReference type="AlphaFoldDB" id="A0A239G8T1"/>
<feature type="domain" description="NACHT N-terminal Helical" evidence="1">
    <location>
        <begin position="6"/>
        <end position="209"/>
    </location>
</feature>
<sequence>MAQGSVGFADAVQLVGGTGYRIGRLVVPSGATSVSDVLAWFDADDARPSEGPLEGFASGLRGLPRYDRTRRIEAAHAVLVVTAFFDSLRDVRLPDLLSDRASTVEASELPGYDGLVKLVDVAVRFVPNPLQPAESREADLHRYYLDLADRMHEFVSGLAAWDPLPAPERNRITRELTEAADRAIDRYRDSLARLAAEVPEVGFWIMSAEHSEIRSALASLRESLGKVSFGAAPNDRRREYLARAYQTVLERPVVNTGVADGIVFPTLERGYVSPLFRAAAAPPAAPVSDERWWAEQPVREDLDNFVRDYLTSSRAVQTPLLVLGQPGSGKSVLTLILAARLAATDFMPIRVALRQTQADADIWEQVEEAIRETTGERITWPEWALSAGDALSVILLDGLDELIQATGVSQTDYLLKVARFQQRELVQGRPVAVIVTSRTVVADRARRPEETMALHLEPFDERRVTEWLAVWNESNAGAFADRGLTPLEPATLRAYPELAEQPLLLLMLAIYDAGDNDLQRRATDLRHHELYERLLWGFARREVEKRVPNLSEHDVRSAVEDEINKLSVVAMAMFNRGAQWVTDTGLDEDLAALGITSPERQPMNLDLRMPATAARLVLGRFFFVHRAQATRDDYRLETYEFLHATFGEYLVSRLTWWALRDVASRAASATRLSSFASIPIDDDLLRALLSFQPLSDRRDIVSFLAAFAAAEESTGREDVRNVLLTLFQRLDHTPPSSRYTGYQPTRSGEPTRYATYAVNLLLLGLCMGPVLAGELYPRALDPVRPWHAQTLFWRSQLSTHAWRGLVDAVALERSRDTHRREVRLTLGQGLDRPVIDPAWTLALDSDHPYVYGLLTGDRREAYFQCGRPEDVVRYALEPIADRLPLSLNTFVAVEEGELQSAAHALVKVWADPSGAAYRAATAVVVAHLPHWTDDDRISFGELLLSRLSTDGGASPATAADVLETMTEGASRTVIASMADGVLRCVLAFLGRSREVDHRLATLVTVALAGGLDRVDPILAVDALVRLHEQGQPVPLPPALQDAQVRRRVQEQITPVRPDLVARWRALPTS</sequence>
<dbReference type="InterPro" id="IPR027417">
    <property type="entry name" value="P-loop_NTPase"/>
</dbReference>
<dbReference type="Pfam" id="PF22738">
    <property type="entry name" value="NNH7"/>
    <property type="match status" value="1"/>
</dbReference>
<accession>A0A239G8T1</accession>